<dbReference type="AlphaFoldDB" id="A0A1H3N0H6"/>
<accession>A0A1H3N0H6</accession>
<protein>
    <recommendedName>
        <fullName evidence="1">IrrE N-terminal-like domain-containing protein</fullName>
    </recommendedName>
</protein>
<dbReference type="InterPro" id="IPR052345">
    <property type="entry name" value="Rad_response_metalloprotease"/>
</dbReference>
<reference evidence="3" key="1">
    <citation type="submission" date="2016-10" db="EMBL/GenBank/DDBJ databases">
        <authorList>
            <person name="Varghese N."/>
            <person name="Submissions S."/>
        </authorList>
    </citation>
    <scope>NUCLEOTIDE SEQUENCE [LARGE SCALE GENOMIC DNA]</scope>
    <source>
        <strain evidence="3">ANC 5109</strain>
    </source>
</reference>
<name>A0A1H3N0H6_9GAMM</name>
<dbReference type="Pfam" id="PF06114">
    <property type="entry name" value="Peptidase_M78"/>
    <property type="match status" value="1"/>
</dbReference>
<dbReference type="PANTHER" id="PTHR43236">
    <property type="entry name" value="ANTITOXIN HIGA1"/>
    <property type="match status" value="1"/>
</dbReference>
<keyword evidence="3" id="KW-1185">Reference proteome</keyword>
<dbReference type="Proteomes" id="UP000199035">
    <property type="component" value="Unassembled WGS sequence"/>
</dbReference>
<dbReference type="RefSeq" id="WP_092692644.1">
    <property type="nucleotide sequence ID" value="NZ_FNPK01000034.1"/>
</dbReference>
<dbReference type="InterPro" id="IPR010359">
    <property type="entry name" value="IrrE_HExxH"/>
</dbReference>
<sequence>MKREEKLAQKVLKKYNLVPPYSIIELVEKKATIAFHTFPFKADGITVNIKSDKPKIYINNAFGIPKTRQKFTIAHELGHIFLPWHKGTIASDINEYSISTHIMYREMESEANRFASELLMPSDWVNNILEQNISFKIRLEKILQDAGVSLDAALIKIDNTCTQRRTIAVFNNNVCIQEITGSKAKTSHFYEKKYSDVKEKIFSLNSVEEYEEFSIYGKDFITFIIKEPDLDDFDRVDHRPWREILKQILAETGTESYLPNINASVPFPVNNAKKEGITNVKEVCALVKLNYSHKTNLNDVVSHNLFPIYIRKRVEELMAKW</sequence>
<evidence type="ECO:0000259" key="1">
    <source>
        <dbReference type="Pfam" id="PF06114"/>
    </source>
</evidence>
<proteinExistence type="predicted"/>
<organism evidence="2 3">
    <name type="scientific">Acinetobacter kyonggiensis</name>
    <dbReference type="NCBI Taxonomy" id="595670"/>
    <lineage>
        <taxon>Bacteria</taxon>
        <taxon>Pseudomonadati</taxon>
        <taxon>Pseudomonadota</taxon>
        <taxon>Gammaproteobacteria</taxon>
        <taxon>Moraxellales</taxon>
        <taxon>Moraxellaceae</taxon>
        <taxon>Acinetobacter</taxon>
    </lineage>
</organism>
<evidence type="ECO:0000313" key="3">
    <source>
        <dbReference type="Proteomes" id="UP000199035"/>
    </source>
</evidence>
<dbReference type="STRING" id="595670.SAMN05421643_13425"/>
<gene>
    <name evidence="2" type="ORF">SAMN05421643_13425</name>
</gene>
<dbReference type="PANTHER" id="PTHR43236:SF2">
    <property type="entry name" value="BLL0069 PROTEIN"/>
    <property type="match status" value="1"/>
</dbReference>
<dbReference type="EMBL" id="FNPK01000034">
    <property type="protein sequence ID" value="SDY82461.1"/>
    <property type="molecule type" value="Genomic_DNA"/>
</dbReference>
<feature type="domain" description="IrrE N-terminal-like" evidence="1">
    <location>
        <begin position="53"/>
        <end position="157"/>
    </location>
</feature>
<evidence type="ECO:0000313" key="2">
    <source>
        <dbReference type="EMBL" id="SDY82461.1"/>
    </source>
</evidence>
<dbReference type="Gene3D" id="1.10.10.2910">
    <property type="match status" value="1"/>
</dbReference>